<proteinExistence type="inferred from homology"/>
<dbReference type="GO" id="GO:0005737">
    <property type="term" value="C:cytoplasm"/>
    <property type="evidence" value="ECO:0007669"/>
    <property type="project" value="UniProtKB-SubCell"/>
</dbReference>
<evidence type="ECO:0000256" key="11">
    <source>
        <dbReference type="HAMAP-Rule" id="MF_00834"/>
    </source>
</evidence>
<comment type="pathway">
    <text evidence="11">Cofactor biosynthesis; biotin biosynthesis; 7,8-diaminononanoate from 8-amino-7-oxononanoate (SAM route): step 1/1.</text>
</comment>
<dbReference type="NCBIfam" id="TIGR00508">
    <property type="entry name" value="bioA"/>
    <property type="match status" value="1"/>
</dbReference>
<dbReference type="Gene3D" id="3.90.1150.10">
    <property type="entry name" value="Aspartate Aminotransferase, domain 1"/>
    <property type="match status" value="1"/>
</dbReference>
<comment type="caution">
    <text evidence="12">The sequence shown here is derived from an EMBL/GenBank/DDBJ whole genome shotgun (WGS) entry which is preliminary data.</text>
</comment>
<evidence type="ECO:0000256" key="2">
    <source>
        <dbReference type="ARBA" id="ARBA00004496"/>
    </source>
</evidence>
<protein>
    <recommendedName>
        <fullName evidence="11">Adenosylmethionine-8-amino-7-oxononanoate aminotransferase</fullName>
        <ecNumber evidence="11">2.6.1.62</ecNumber>
    </recommendedName>
    <alternativeName>
        <fullName evidence="11">7,8-diamino-pelargonic acid aminotransferase</fullName>
        <shortName evidence="11">DAPA AT</shortName>
        <shortName evidence="11">DAPA aminotransferase</shortName>
    </alternativeName>
    <alternativeName>
        <fullName evidence="11">7,8-diaminononanoate synthase</fullName>
        <shortName evidence="11">DANS</shortName>
    </alternativeName>
    <alternativeName>
        <fullName evidence="11">Diaminopelargonic acid synthase</fullName>
    </alternativeName>
</protein>
<dbReference type="InterPro" id="IPR015424">
    <property type="entry name" value="PyrdxlP-dep_Trfase"/>
</dbReference>
<keyword evidence="5 11" id="KW-0032">Aminotransferase</keyword>
<evidence type="ECO:0000256" key="6">
    <source>
        <dbReference type="ARBA" id="ARBA00022679"/>
    </source>
</evidence>
<dbReference type="InterPro" id="IPR005814">
    <property type="entry name" value="Aminotrans_3"/>
</dbReference>
<dbReference type="UniPathway" id="UPA00078">
    <property type="reaction ID" value="UER00160"/>
</dbReference>
<dbReference type="PROSITE" id="PS00600">
    <property type="entry name" value="AA_TRANSFER_CLASS_3"/>
    <property type="match status" value="1"/>
</dbReference>
<comment type="function">
    <text evidence="11">Catalyzes the transfer of the alpha-amino group from S-adenosyl-L-methionine (SAM) to 7-keto-8-aminopelargonic acid (KAPA) to form 7,8-diaminopelargonic acid (DAPA). It is the only aminotransferase known to utilize SAM as an amino donor.</text>
</comment>
<gene>
    <name evidence="11" type="primary">bioA</name>
    <name evidence="12" type="ORF">BSOLF_2141</name>
</gene>
<keyword evidence="6 11" id="KW-0808">Transferase</keyword>
<dbReference type="InterPro" id="IPR005815">
    <property type="entry name" value="BioA"/>
</dbReference>
<dbReference type="GO" id="GO:0009102">
    <property type="term" value="P:biotin biosynthetic process"/>
    <property type="evidence" value="ECO:0007669"/>
    <property type="project" value="UniProtKB-UniRule"/>
</dbReference>
<keyword evidence="8 11" id="KW-0093">Biotin biosynthesis</keyword>
<feature type="binding site" evidence="11">
    <location>
        <position position="158"/>
    </location>
    <ligand>
        <name>substrate</name>
    </ligand>
</feature>
<feature type="binding site" evidence="11">
    <location>
        <position position="292"/>
    </location>
    <ligand>
        <name>substrate</name>
    </ligand>
</feature>
<dbReference type="GO" id="GO:0004015">
    <property type="term" value="F:adenosylmethionine-8-amino-7-oxononanoate transaminase activity"/>
    <property type="evidence" value="ECO:0007669"/>
    <property type="project" value="UniProtKB-UniRule"/>
</dbReference>
<evidence type="ECO:0000256" key="10">
    <source>
        <dbReference type="ARBA" id="ARBA00060970"/>
    </source>
</evidence>
<comment type="subcellular location">
    <subcellularLocation>
        <location evidence="2 11">Cytoplasm</location>
    </subcellularLocation>
</comment>
<evidence type="ECO:0000256" key="1">
    <source>
        <dbReference type="ARBA" id="ARBA00001933"/>
    </source>
</evidence>
<dbReference type="InterPro" id="IPR015422">
    <property type="entry name" value="PyrdxlP-dep_Trfase_small"/>
</dbReference>
<evidence type="ECO:0000256" key="7">
    <source>
        <dbReference type="ARBA" id="ARBA00022691"/>
    </source>
</evidence>
<feature type="binding site" evidence="11">
    <location>
        <position position="422"/>
    </location>
    <ligand>
        <name>substrate</name>
    </ligand>
</feature>
<evidence type="ECO:0000256" key="4">
    <source>
        <dbReference type="ARBA" id="ARBA00022490"/>
    </source>
</evidence>
<keyword evidence="9 11" id="KW-0663">Pyridoxal phosphate</keyword>
<dbReference type="EC" id="2.6.1.62" evidence="11"/>
<feature type="modified residue" description="N6-(pyridoxal phosphate)lysine" evidence="11">
    <location>
        <position position="292"/>
    </location>
</feature>
<organism evidence="12 13">
    <name type="scientific">Candidatus Carbonibacillus altaicus</name>
    <dbReference type="NCBI Taxonomy" id="2163959"/>
    <lineage>
        <taxon>Bacteria</taxon>
        <taxon>Bacillati</taxon>
        <taxon>Bacillota</taxon>
        <taxon>Bacilli</taxon>
        <taxon>Bacillales</taxon>
        <taxon>Candidatus Carbonibacillus</taxon>
    </lineage>
</organism>
<dbReference type="Proteomes" id="UP000244338">
    <property type="component" value="Unassembled WGS sequence"/>
</dbReference>
<evidence type="ECO:0000313" key="12">
    <source>
        <dbReference type="EMBL" id="PTQ55405.1"/>
    </source>
</evidence>
<dbReference type="GO" id="GO:0030170">
    <property type="term" value="F:pyridoxal phosphate binding"/>
    <property type="evidence" value="ECO:0007669"/>
    <property type="project" value="UniProtKB-UniRule"/>
</dbReference>
<dbReference type="SUPFAM" id="SSF53383">
    <property type="entry name" value="PLP-dependent transferases"/>
    <property type="match status" value="1"/>
</dbReference>
<evidence type="ECO:0000256" key="5">
    <source>
        <dbReference type="ARBA" id="ARBA00022576"/>
    </source>
</evidence>
<dbReference type="Pfam" id="PF00202">
    <property type="entry name" value="Aminotran_3"/>
    <property type="match status" value="1"/>
</dbReference>
<dbReference type="InterPro" id="IPR015421">
    <property type="entry name" value="PyrdxlP-dep_Trfase_major"/>
</dbReference>
<feature type="binding site" evidence="11">
    <location>
        <position position="263"/>
    </location>
    <ligand>
        <name>pyridoxal 5'-phosphate</name>
        <dbReference type="ChEBI" id="CHEBI:597326"/>
    </ligand>
</feature>
<sequence>MDRATEAVMKTTQEILFTWNRDHLWNPFTPMKNYLEEDPIIIERGEGVKLFDVNGRAYWDGYSSLWLNVHGHNVPELNAAVTEQLEKIAHATLLGSANVPAIQLAKRLADLAPPGLRKVFFSDSGAEAVEIAVKMAFQYWQNIGRPEKRRFITMTGAYHGDTIGAVSVGAIELFHARFGPLLFPTVRIPYPHAYRHPSGDPEAAARDSLAALESILRDQADEIAALIVEPVMQGAAGMIRMPDGFMAALADRLKAHDVLLIADEVATGFGRTGAMFAVEHDGVVPDFLTLGKGLTGGYLPVAATLTTDRIYEAFWGEEIEGKTFYHGHSYTGNPLGCAVALANLDLMEKRKLLEHVRWLSARADARLSAFRELPYVGDVRQAGLMIGIEIVRDRATKAPFPPEVRIGRKIVARARELGLLTRPLGDVIVFMPPLATPEAALEAMMNILYQAIAEVTEKEAG</sequence>
<comment type="caution">
    <text evidence="11">Lacks conserved residue(s) required for the propagation of feature annotation.</text>
</comment>
<dbReference type="FunFam" id="3.40.640.10:FF:000078">
    <property type="entry name" value="Adenosylmethionine-8-amino-7-oxononanoate aminotransferase"/>
    <property type="match status" value="1"/>
</dbReference>
<comment type="catalytic activity">
    <reaction evidence="11">
        <text>(8S)-8-amino-7-oxononanoate + S-adenosyl-L-methionine = S-adenosyl-4-methylsulfanyl-2-oxobutanoate + (7R,8S)-7,8-diammoniononanoate</text>
        <dbReference type="Rhea" id="RHEA:16861"/>
        <dbReference type="ChEBI" id="CHEBI:16490"/>
        <dbReference type="ChEBI" id="CHEBI:59789"/>
        <dbReference type="ChEBI" id="CHEBI:149468"/>
        <dbReference type="ChEBI" id="CHEBI:149469"/>
        <dbReference type="EC" id="2.6.1.62"/>
    </reaction>
</comment>
<keyword evidence="7 11" id="KW-0949">S-adenosyl-L-methionine</keyword>
<feature type="binding site" evidence="11">
    <location>
        <position position="327"/>
    </location>
    <ligand>
        <name>substrate</name>
    </ligand>
</feature>
<evidence type="ECO:0000256" key="8">
    <source>
        <dbReference type="ARBA" id="ARBA00022756"/>
    </source>
</evidence>
<evidence type="ECO:0000313" key="13">
    <source>
        <dbReference type="Proteomes" id="UP000244338"/>
    </source>
</evidence>
<dbReference type="AlphaFoldDB" id="A0A2R6XYB2"/>
<evidence type="ECO:0000256" key="9">
    <source>
        <dbReference type="ARBA" id="ARBA00022898"/>
    </source>
</evidence>
<dbReference type="CDD" id="cd00610">
    <property type="entry name" value="OAT_like"/>
    <property type="match status" value="1"/>
</dbReference>
<name>A0A2R6XYB2_9BACL</name>
<dbReference type="PANTHER" id="PTHR42684">
    <property type="entry name" value="ADENOSYLMETHIONINE-8-AMINO-7-OXONONANOATE AMINOTRANSFERASE"/>
    <property type="match status" value="1"/>
</dbReference>
<comment type="similarity">
    <text evidence="10 11">Belongs to the class-III pyridoxal-phosphate-dependent aminotransferase family. BioA subfamily.</text>
</comment>
<dbReference type="InterPro" id="IPR049704">
    <property type="entry name" value="Aminotrans_3_PPA_site"/>
</dbReference>
<accession>A0A2R6XYB2</accession>
<feature type="binding site" evidence="11">
    <location>
        <begin position="328"/>
        <end position="329"/>
    </location>
    <ligand>
        <name>pyridoxal 5'-phosphate</name>
        <dbReference type="ChEBI" id="CHEBI:597326"/>
    </ligand>
</feature>
<reference evidence="13" key="1">
    <citation type="journal article" date="2018" name="Sci. Rep.">
        <title>Lignite coal burning seam in the remote Altai Mountains harbors a hydrogen-driven thermophilic microbial community.</title>
        <authorList>
            <person name="Kadnikov V.V."/>
            <person name="Mardanov A.V."/>
            <person name="Ivasenko D.A."/>
            <person name="Antsiferov D.V."/>
            <person name="Beletsky A.V."/>
            <person name="Karnachuk O.V."/>
            <person name="Ravin N.V."/>
        </authorList>
    </citation>
    <scope>NUCLEOTIDE SEQUENCE [LARGE SCALE GENOMIC DNA]</scope>
</reference>
<dbReference type="Gene3D" id="3.40.640.10">
    <property type="entry name" value="Type I PLP-dependent aspartate aminotransferase-like (Major domain)"/>
    <property type="match status" value="1"/>
</dbReference>
<comment type="cofactor">
    <cofactor evidence="1 11">
        <name>pyridoxal 5'-phosphate</name>
        <dbReference type="ChEBI" id="CHEBI:597326"/>
    </cofactor>
</comment>
<dbReference type="PANTHER" id="PTHR42684:SF17">
    <property type="entry name" value="ADENOSYLMETHIONINE-8-AMINO-7-OXONONANOATE AMINOTRANSFERASE"/>
    <property type="match status" value="1"/>
</dbReference>
<dbReference type="EMBL" id="PEBX01000121">
    <property type="protein sequence ID" value="PTQ55405.1"/>
    <property type="molecule type" value="Genomic_DNA"/>
</dbReference>
<dbReference type="HAMAP" id="MF_00834">
    <property type="entry name" value="BioA"/>
    <property type="match status" value="1"/>
</dbReference>
<feature type="binding site" evidence="11">
    <location>
        <begin position="125"/>
        <end position="126"/>
    </location>
    <ligand>
        <name>pyridoxal 5'-phosphate</name>
        <dbReference type="ChEBI" id="CHEBI:597326"/>
    </ligand>
</feature>
<comment type="subunit">
    <text evidence="3 11">Homodimer.</text>
</comment>
<evidence type="ECO:0000256" key="3">
    <source>
        <dbReference type="ARBA" id="ARBA00011738"/>
    </source>
</evidence>
<feature type="site" description="Participates in the substrate recognition with KAPA and in a stacking interaction with the adenine ring of SAM" evidence="11">
    <location>
        <position position="28"/>
    </location>
</feature>
<keyword evidence="4 11" id="KW-0963">Cytoplasm</keyword>